<accession>Q5CWE0</accession>
<organism evidence="3 4">
    <name type="scientific">Cryptosporidium parvum (strain Iowa II)</name>
    <dbReference type="NCBI Taxonomy" id="353152"/>
    <lineage>
        <taxon>Eukaryota</taxon>
        <taxon>Sar</taxon>
        <taxon>Alveolata</taxon>
        <taxon>Apicomplexa</taxon>
        <taxon>Conoidasida</taxon>
        <taxon>Coccidia</taxon>
        <taxon>Eucoccidiorida</taxon>
        <taxon>Eimeriorina</taxon>
        <taxon>Cryptosporidiidae</taxon>
        <taxon>Cryptosporidium</taxon>
    </lineage>
</organism>
<keyword evidence="4" id="KW-1185">Reference proteome</keyword>
<feature type="chain" id="PRO_5004253919" description="Signal peptide containing protein" evidence="2">
    <location>
        <begin position="21"/>
        <end position="648"/>
    </location>
</feature>
<evidence type="ECO:0000313" key="4">
    <source>
        <dbReference type="Proteomes" id="UP000006726"/>
    </source>
</evidence>
<evidence type="ECO:0000256" key="2">
    <source>
        <dbReference type="SAM" id="SignalP"/>
    </source>
</evidence>
<protein>
    <recommendedName>
        <fullName evidence="5">Signal peptide containing protein</fullName>
    </recommendedName>
</protein>
<dbReference type="VEuPathDB" id="CryptoDB:cgd8_690"/>
<reference evidence="3 4" key="1">
    <citation type="journal article" date="2004" name="Science">
        <title>Complete genome sequence of the apicomplexan, Cryptosporidium parvum.</title>
        <authorList>
            <person name="Abrahamsen M.S."/>
            <person name="Templeton T.J."/>
            <person name="Enomoto S."/>
            <person name="Abrahante J.E."/>
            <person name="Zhu G."/>
            <person name="Lancto C.A."/>
            <person name="Deng M."/>
            <person name="Liu C."/>
            <person name="Widmer G."/>
            <person name="Tzipori S."/>
            <person name="Buck G.A."/>
            <person name="Xu P."/>
            <person name="Bankier A.T."/>
            <person name="Dear P.H."/>
            <person name="Konfortov B.A."/>
            <person name="Spriggs H.F."/>
            <person name="Iyer L."/>
            <person name="Anantharaman V."/>
            <person name="Aravind L."/>
            <person name="Kapur V."/>
        </authorList>
    </citation>
    <scope>NUCLEOTIDE SEQUENCE [LARGE SCALE GENOMIC DNA]</scope>
    <source>
        <strain evidence="4">Iowa II</strain>
    </source>
</reference>
<evidence type="ECO:0000313" key="3">
    <source>
        <dbReference type="EMBL" id="EAK89301.1"/>
    </source>
</evidence>
<dbReference type="AlphaFoldDB" id="Q5CWE0"/>
<comment type="caution">
    <text evidence="3">The sequence shown here is derived from an EMBL/GenBank/DDBJ whole genome shotgun (WGS) entry which is preliminary data.</text>
</comment>
<dbReference type="GeneID" id="3374489"/>
<feature type="coiled-coil region" evidence="1">
    <location>
        <begin position="123"/>
        <end position="150"/>
    </location>
</feature>
<gene>
    <name evidence="3" type="ORF">cgd8_690</name>
</gene>
<proteinExistence type="predicted"/>
<dbReference type="OrthoDB" id="344268at2759"/>
<feature type="coiled-coil region" evidence="1">
    <location>
        <begin position="67"/>
        <end position="94"/>
    </location>
</feature>
<evidence type="ECO:0000256" key="1">
    <source>
        <dbReference type="SAM" id="Coils"/>
    </source>
</evidence>
<dbReference type="InParanoid" id="Q5CWE0"/>
<feature type="signal peptide" evidence="2">
    <location>
        <begin position="1"/>
        <end position="20"/>
    </location>
</feature>
<evidence type="ECO:0008006" key="5">
    <source>
        <dbReference type="Google" id="ProtNLM"/>
    </source>
</evidence>
<dbReference type="Proteomes" id="UP000006726">
    <property type="component" value="Chromosome 8"/>
</dbReference>
<dbReference type="KEGG" id="cpv:cgd8_690"/>
<name>Q5CWE0_CRYPI</name>
<dbReference type="STRING" id="353152.Q5CWE0"/>
<keyword evidence="2" id="KW-0732">Signal</keyword>
<keyword evidence="1" id="KW-0175">Coiled coil</keyword>
<sequence length="648" mass="76734">MMNKWIHFTVLLLIGLLVNNEKNSIFLHNKLNNIIESSYLNFPGFTKNPKLTINSEITHWILSSVPLSQIENLISQLESEIETLTTEFNKFKANSKSIRENYDKHQCQQEGTKKQKGNRCNTCEKRANAIKRLQLKMKELASKIVTYQLKLDKCKYRKSILKGEQVEKEVMYRPFTTHYQGKTLQEKADLQKRRKDKAHEREIRRNKRLLDAVNSGILTYNKHNLYIQSQKQREMDFQTLVISYFQPKSLILFTHKLLIIISQVLENLIQFDFKKCLDDLFQIKIEKIQKTLKSHYEKNTSSLNHLQTEKDNLTSAGKNDQYLETRINILKNTLNILNRSILYTQVLQTLCLYDLKTNNFISSSLPTICESENFLMLRKELDLSKQFNNITIKRLLDNFNQQLKISSTEINMDKDVYNKFKAIHNQIWPLLQFIYKKCVELRFTVNNEDLNLDFDEFLFPIVSRFPQEYYTKAIDSLSFNDFIIWFSSSNQINLANNLSMNMILVILEKILDFLKIYRYILNKIKNITKIETRNQYILKCSELKFQLNKLMSILTMHMIKTKEITITSKQFKTKIKSTDKDSLNQLISNDLKLINSTKQKTCNQTLLSLLYYRHLQLDLILENGRRFYKKNHGKNDDQTYIANLLKQN</sequence>
<dbReference type="EMBL" id="AAEE01000003">
    <property type="protein sequence ID" value="EAK89301.1"/>
    <property type="molecule type" value="Genomic_DNA"/>
</dbReference>
<dbReference type="RefSeq" id="XP_626979.1">
    <property type="nucleotide sequence ID" value="XM_626979.1"/>
</dbReference>